<dbReference type="SUPFAM" id="SSF81901">
    <property type="entry name" value="HCP-like"/>
    <property type="match status" value="1"/>
</dbReference>
<name>A0AAE0SSA7_9BIVA</name>
<gene>
    <name evidence="5" type="ORF">CHS0354_002519</name>
</gene>
<reference evidence="5" key="2">
    <citation type="journal article" date="2021" name="Genome Biol. Evol.">
        <title>Developing a high-quality reference genome for a parasitic bivalve with doubly uniparental inheritance (Bivalvia: Unionida).</title>
        <authorList>
            <person name="Smith C.H."/>
        </authorList>
    </citation>
    <scope>NUCLEOTIDE SEQUENCE</scope>
    <source>
        <strain evidence="5">CHS0354</strain>
        <tissue evidence="5">Mantle</tissue>
    </source>
</reference>
<evidence type="ECO:0000256" key="3">
    <source>
        <dbReference type="PROSITE-ProRule" id="PRU00339"/>
    </source>
</evidence>
<keyword evidence="6" id="KW-1185">Reference proteome</keyword>
<feature type="coiled-coil region" evidence="4">
    <location>
        <begin position="763"/>
        <end position="794"/>
    </location>
</feature>
<dbReference type="InterPro" id="IPR011990">
    <property type="entry name" value="TPR-like_helical_dom_sf"/>
</dbReference>
<evidence type="ECO:0000256" key="4">
    <source>
        <dbReference type="SAM" id="Coils"/>
    </source>
</evidence>
<sequence>MDTEIFNDVPFKGRKEFLNGLFNAWKIDGCVVFGVFGMKSIGKSRTVKKHVSDVKNVLLQENNFRDVTVVDIDMKSLGTSEEFYEHLYNSLDGLEDHTVENPSSLQQFELHIKQFVNQFFILVFDNCDNLRDIGIYDEFQLLIPKIAKLGNNVHVYITSTEEIEFSDIWTVYHPQTMETMNKNDSKEILKAAAQNVDFGEHLDTIVELCDGLPLALLMVGSELGTDEQMLKPAEMVELLTECRLGALSRHCYPQDDRIADVLKDFIGQLSELFQQRLATLGYIKGSFNSEQAMKMLDHDPVDHAEDNVLIPLKRKNYLRHNPDTKRFDIHGILRDCLSLYVCIQDIAAVRKKFCRIFTDEIKKISLQMSTIEYAEAIASFSIENPNLQQLLTDALYTDEDNYCFFIEVASTSYRLLQEYMAPLSEKFYAGLLEITIRYGRPEDGAIVKIAYGSLLTNAKGDTTKGESYYRQALQVLSHGHNTVKLAEVHQRLGWNLYVQGRAEESINHLERSRTLSESLGNFRTSLCLQSLNSLGIVHALKGNFDDSERYHQESLRRHRRDLEEENIKRVQKKKKPLSEEEVARFAAVYDNLGTLYQQKGDIQQALYYHEKGLVIKRRVKVPVTALLVSITDVADVYSLLGKHEEAIQLLREAESIYMRETLRNETNFGEICHTFGKVYIKKEEFVTAVSYLEKAAASREQTMPRSLLHAECVLSLCNAEMGLQRYEVAKKWAQNVVSMKDDINMPQNRVISDALECLVEICLRSHQENKTKLLKRYEAFAEESERLIRLYKNELIDRMVHYLTARQHSVWKKVSEAYSISDKQ</sequence>
<dbReference type="SMART" id="SM00028">
    <property type="entry name" value="TPR"/>
    <property type="match status" value="5"/>
</dbReference>
<dbReference type="PROSITE" id="PS50005">
    <property type="entry name" value="TPR"/>
    <property type="match status" value="1"/>
</dbReference>
<reference evidence="5" key="3">
    <citation type="submission" date="2023-05" db="EMBL/GenBank/DDBJ databases">
        <authorList>
            <person name="Smith C.H."/>
        </authorList>
    </citation>
    <scope>NUCLEOTIDE SEQUENCE</scope>
    <source>
        <strain evidence="5">CHS0354</strain>
        <tissue evidence="5">Mantle</tissue>
    </source>
</reference>
<dbReference type="Pfam" id="PF13424">
    <property type="entry name" value="TPR_12"/>
    <property type="match status" value="1"/>
</dbReference>
<organism evidence="5 6">
    <name type="scientific">Potamilus streckersoni</name>
    <dbReference type="NCBI Taxonomy" id="2493646"/>
    <lineage>
        <taxon>Eukaryota</taxon>
        <taxon>Metazoa</taxon>
        <taxon>Spiralia</taxon>
        <taxon>Lophotrochozoa</taxon>
        <taxon>Mollusca</taxon>
        <taxon>Bivalvia</taxon>
        <taxon>Autobranchia</taxon>
        <taxon>Heteroconchia</taxon>
        <taxon>Palaeoheterodonta</taxon>
        <taxon>Unionida</taxon>
        <taxon>Unionoidea</taxon>
        <taxon>Unionidae</taxon>
        <taxon>Ambleminae</taxon>
        <taxon>Lampsilini</taxon>
        <taxon>Potamilus</taxon>
    </lineage>
</organism>
<dbReference type="Pfam" id="PF13374">
    <property type="entry name" value="TPR_10"/>
    <property type="match status" value="1"/>
</dbReference>
<dbReference type="Gene3D" id="1.25.40.10">
    <property type="entry name" value="Tetratricopeptide repeat domain"/>
    <property type="match status" value="1"/>
</dbReference>
<evidence type="ECO:0000256" key="1">
    <source>
        <dbReference type="ARBA" id="ARBA00022737"/>
    </source>
</evidence>
<feature type="repeat" description="TPR" evidence="3">
    <location>
        <begin position="586"/>
        <end position="619"/>
    </location>
</feature>
<dbReference type="AlphaFoldDB" id="A0AAE0SSA7"/>
<comment type="caution">
    <text evidence="5">The sequence shown here is derived from an EMBL/GenBank/DDBJ whole genome shotgun (WGS) entry which is preliminary data.</text>
</comment>
<reference evidence="5" key="1">
    <citation type="journal article" date="2021" name="Genome Biol. Evol.">
        <title>A High-Quality Reference Genome for a Parasitic Bivalve with Doubly Uniparental Inheritance (Bivalvia: Unionida).</title>
        <authorList>
            <person name="Smith C.H."/>
        </authorList>
    </citation>
    <scope>NUCLEOTIDE SEQUENCE</scope>
    <source>
        <strain evidence="5">CHS0354</strain>
    </source>
</reference>
<dbReference type="InterPro" id="IPR027417">
    <property type="entry name" value="P-loop_NTPase"/>
</dbReference>
<dbReference type="Gene3D" id="3.40.50.300">
    <property type="entry name" value="P-loop containing nucleotide triphosphate hydrolases"/>
    <property type="match status" value="1"/>
</dbReference>
<keyword evidence="2 3" id="KW-0802">TPR repeat</keyword>
<dbReference type="PANTHER" id="PTHR45641">
    <property type="entry name" value="TETRATRICOPEPTIDE REPEAT PROTEIN (AFU_ORTHOLOGUE AFUA_6G03870)"/>
    <property type="match status" value="1"/>
</dbReference>
<protein>
    <submittedName>
        <fullName evidence="5">Uncharacterized protein</fullName>
    </submittedName>
</protein>
<keyword evidence="1" id="KW-0677">Repeat</keyword>
<dbReference type="PRINTS" id="PR00364">
    <property type="entry name" value="DISEASERSIST"/>
</dbReference>
<dbReference type="EMBL" id="JAEAOA010000206">
    <property type="protein sequence ID" value="KAK3596951.1"/>
    <property type="molecule type" value="Genomic_DNA"/>
</dbReference>
<dbReference type="PANTHER" id="PTHR45641:SF19">
    <property type="entry name" value="NEPHROCYSTIN-3"/>
    <property type="match status" value="1"/>
</dbReference>
<evidence type="ECO:0000313" key="5">
    <source>
        <dbReference type="EMBL" id="KAK3596951.1"/>
    </source>
</evidence>
<dbReference type="InterPro" id="IPR019734">
    <property type="entry name" value="TPR_rpt"/>
</dbReference>
<proteinExistence type="predicted"/>
<dbReference type="Proteomes" id="UP001195483">
    <property type="component" value="Unassembled WGS sequence"/>
</dbReference>
<dbReference type="GO" id="GO:0043531">
    <property type="term" value="F:ADP binding"/>
    <property type="evidence" value="ECO:0007669"/>
    <property type="project" value="InterPro"/>
</dbReference>
<evidence type="ECO:0000313" key="6">
    <source>
        <dbReference type="Proteomes" id="UP001195483"/>
    </source>
</evidence>
<keyword evidence="4" id="KW-0175">Coiled coil</keyword>
<accession>A0AAE0SSA7</accession>
<dbReference type="SUPFAM" id="SSF52540">
    <property type="entry name" value="P-loop containing nucleoside triphosphate hydrolases"/>
    <property type="match status" value="1"/>
</dbReference>
<evidence type="ECO:0000256" key="2">
    <source>
        <dbReference type="ARBA" id="ARBA00022803"/>
    </source>
</evidence>